<dbReference type="PROSITE" id="PS01009">
    <property type="entry name" value="CRISP_1"/>
    <property type="match status" value="1"/>
</dbReference>
<dbReference type="PRINTS" id="PR00837">
    <property type="entry name" value="V5TPXLIKE"/>
</dbReference>
<dbReference type="Proteomes" id="UP000887565">
    <property type="component" value="Unplaced"/>
</dbReference>
<dbReference type="InterPro" id="IPR018244">
    <property type="entry name" value="Allrgn_V5/Tpx1_CS"/>
</dbReference>
<dbReference type="GO" id="GO:0005576">
    <property type="term" value="C:extracellular region"/>
    <property type="evidence" value="ECO:0007669"/>
    <property type="project" value="InterPro"/>
</dbReference>
<evidence type="ECO:0000259" key="2">
    <source>
        <dbReference type="SMART" id="SM00198"/>
    </source>
</evidence>
<dbReference type="WBParaSite" id="nRc.2.0.1.t44402-RA">
    <property type="protein sequence ID" value="nRc.2.0.1.t44402-RA"/>
    <property type="gene ID" value="nRc.2.0.1.g44402"/>
</dbReference>
<dbReference type="SUPFAM" id="SSF55797">
    <property type="entry name" value="PR-1-like"/>
    <property type="match status" value="1"/>
</dbReference>
<name>A0A915L002_ROMCU</name>
<evidence type="ECO:0000313" key="3">
    <source>
        <dbReference type="Proteomes" id="UP000887565"/>
    </source>
</evidence>
<dbReference type="InterPro" id="IPR035940">
    <property type="entry name" value="CAP_sf"/>
</dbReference>
<evidence type="ECO:0000313" key="4">
    <source>
        <dbReference type="WBParaSite" id="nRc.2.0.1.t44402-RA"/>
    </source>
</evidence>
<sequence>MPSRIKLGGHAIPPFFPIYSDSLKGKWNNLTSGSKAAILATILISLILIAIFVTGKLSAMQTGLLYVKLLSNLIRSSGKTYDVYHPPQDQYVEFGDIQGPIAAGRGGADTQVQAPIGDSGGGGGDFQTIAVQAHNAARRQVLNGQVPNQPAASKMPDLFTKMFRQAWDSTLAAHASSWSSRCQMGHSQDGNYGENVYYNTMNPQDANFHMKNAVQSWFDEHKQFRYPNSCGGACGHYTQVVWANSKKVGCGFTTCNGIAGWVSSTAVMLVCNYDPPGNFNNEPPYRT</sequence>
<dbReference type="PRINTS" id="PR00838">
    <property type="entry name" value="V5ALLERGEN"/>
</dbReference>
<feature type="transmembrane region" description="Helical" evidence="1">
    <location>
        <begin position="36"/>
        <end position="55"/>
    </location>
</feature>
<evidence type="ECO:0000256" key="1">
    <source>
        <dbReference type="SAM" id="Phobius"/>
    </source>
</evidence>
<dbReference type="Pfam" id="PF00188">
    <property type="entry name" value="CAP"/>
    <property type="match status" value="1"/>
</dbReference>
<dbReference type="Gene3D" id="3.40.33.10">
    <property type="entry name" value="CAP"/>
    <property type="match status" value="1"/>
</dbReference>
<accession>A0A915L002</accession>
<dbReference type="CDD" id="cd05380">
    <property type="entry name" value="CAP_euk"/>
    <property type="match status" value="1"/>
</dbReference>
<proteinExistence type="predicted"/>
<organism evidence="3 4">
    <name type="scientific">Romanomermis culicivorax</name>
    <name type="common">Nematode worm</name>
    <dbReference type="NCBI Taxonomy" id="13658"/>
    <lineage>
        <taxon>Eukaryota</taxon>
        <taxon>Metazoa</taxon>
        <taxon>Ecdysozoa</taxon>
        <taxon>Nematoda</taxon>
        <taxon>Enoplea</taxon>
        <taxon>Dorylaimia</taxon>
        <taxon>Mermithida</taxon>
        <taxon>Mermithoidea</taxon>
        <taxon>Mermithidae</taxon>
        <taxon>Romanomermis</taxon>
    </lineage>
</organism>
<protein>
    <submittedName>
        <fullName evidence="4">SCP domain-containing protein</fullName>
    </submittedName>
</protein>
<keyword evidence="1" id="KW-0812">Transmembrane</keyword>
<dbReference type="InterPro" id="IPR014044">
    <property type="entry name" value="CAP_dom"/>
</dbReference>
<dbReference type="PANTHER" id="PTHR10334">
    <property type="entry name" value="CYSTEINE-RICH SECRETORY PROTEIN-RELATED"/>
    <property type="match status" value="1"/>
</dbReference>
<dbReference type="SMART" id="SM00198">
    <property type="entry name" value="SCP"/>
    <property type="match status" value="1"/>
</dbReference>
<dbReference type="InterPro" id="IPR001283">
    <property type="entry name" value="CRISP-related"/>
</dbReference>
<feature type="domain" description="SCP" evidence="2">
    <location>
        <begin position="125"/>
        <end position="281"/>
    </location>
</feature>
<keyword evidence="3" id="KW-1185">Reference proteome</keyword>
<dbReference type="PROSITE" id="PS01010">
    <property type="entry name" value="CRISP_2"/>
    <property type="match status" value="1"/>
</dbReference>
<dbReference type="InterPro" id="IPR002413">
    <property type="entry name" value="V5_allergen-like"/>
</dbReference>
<keyword evidence="1" id="KW-1133">Transmembrane helix</keyword>
<dbReference type="AlphaFoldDB" id="A0A915L002"/>
<keyword evidence="1" id="KW-0472">Membrane</keyword>
<reference evidence="4" key="1">
    <citation type="submission" date="2022-11" db="UniProtKB">
        <authorList>
            <consortium name="WormBaseParasite"/>
        </authorList>
    </citation>
    <scope>IDENTIFICATION</scope>
</reference>